<sequence>MVTSHEKSSTMLFRQPMHSRRLPSRSRSLTHLSGLVAAVTALAALAGCAVGPDYRKPEVPTADRFLGQRDVEQRRAATRADLEVWWEGFGDPQLTRFVRLALDQNLNLAVASARVTQAGAGLRFATAALLPSGAVSAQAAKQYQSLETPLGRVLNATPNFDRHGSLYEADLTASWEIDIFGGLRREREASQAEYQASEAGLAATRVEVAAQAADTYVTIRGLQARLSIARQQVDTQQKLVSTVRLLYAKGLAAALEVQQAEGALAQVEATIPELEAGLDAALNAMDVLLGSQPGTYRAELADIKAIPAAPRIEATGTPADLLRRRPDLIVAERRLAASNARIGAAIAEYYPKVSLSGLLGSATTVASGNLFSASANQAAGVAGLRWRLFDFGRIGAQIDQAKGQEAEALAGYRLAVLHASEDVENAFTALVKREEQTNALERGEQALRQARNSSFAAYEKGVVRLIEVLLADENLLKTSDAKAQAEAQSARAAIAAFKALGGGWQAAAVPPAPGGTVL</sequence>
<proteinExistence type="inferred from homology"/>
<dbReference type="KEGG" id="reh:H16_A0614"/>
<keyword evidence="2" id="KW-0472">Membrane</keyword>
<protein>
    <submittedName>
        <fullName evidence="4">Outer membrane protein</fullName>
    </submittedName>
</protein>
<evidence type="ECO:0000313" key="4">
    <source>
        <dbReference type="EMBL" id="CAJ91762.1"/>
    </source>
</evidence>
<dbReference type="InterPro" id="IPR010131">
    <property type="entry name" value="MdtP/NodT-like"/>
</dbReference>
<evidence type="ECO:0000256" key="2">
    <source>
        <dbReference type="RuleBase" id="RU362097"/>
    </source>
</evidence>
<evidence type="ECO:0000256" key="3">
    <source>
        <dbReference type="SAM" id="MobiDB-lite"/>
    </source>
</evidence>
<dbReference type="Pfam" id="PF02321">
    <property type="entry name" value="OEP"/>
    <property type="match status" value="2"/>
</dbReference>
<dbReference type="Gene3D" id="2.20.200.10">
    <property type="entry name" value="Outer membrane efflux proteins (OEP)"/>
    <property type="match status" value="1"/>
</dbReference>
<dbReference type="NCBIfam" id="TIGR01845">
    <property type="entry name" value="outer_NodT"/>
    <property type="match status" value="1"/>
</dbReference>
<dbReference type="InterPro" id="IPR003423">
    <property type="entry name" value="OMP_efflux"/>
</dbReference>
<feature type="region of interest" description="Disordered" evidence="3">
    <location>
        <begin position="1"/>
        <end position="24"/>
    </location>
</feature>
<dbReference type="Proteomes" id="UP000008210">
    <property type="component" value="Chromosome 1"/>
</dbReference>
<dbReference type="PANTHER" id="PTHR30203">
    <property type="entry name" value="OUTER MEMBRANE CATION EFFLUX PROTEIN"/>
    <property type="match status" value="1"/>
</dbReference>
<comment type="similarity">
    <text evidence="1 2">Belongs to the outer membrane factor (OMF) (TC 1.B.17) family.</text>
</comment>
<dbReference type="eggNOG" id="COG1538">
    <property type="taxonomic scope" value="Bacteria"/>
</dbReference>
<organism evidence="4 5">
    <name type="scientific">Cupriavidus necator (strain ATCC 17699 / DSM 428 / KCTC 22496 / NCIMB 10442 / H16 / Stanier 337)</name>
    <name type="common">Ralstonia eutropha</name>
    <dbReference type="NCBI Taxonomy" id="381666"/>
    <lineage>
        <taxon>Bacteria</taxon>
        <taxon>Pseudomonadati</taxon>
        <taxon>Pseudomonadota</taxon>
        <taxon>Betaproteobacteria</taxon>
        <taxon>Burkholderiales</taxon>
        <taxon>Burkholderiaceae</taxon>
        <taxon>Cupriavidus</taxon>
    </lineage>
</organism>
<keyword evidence="5" id="KW-1185">Reference proteome</keyword>
<evidence type="ECO:0000256" key="1">
    <source>
        <dbReference type="ARBA" id="ARBA00007613"/>
    </source>
</evidence>
<dbReference type="EMBL" id="AM260479">
    <property type="protein sequence ID" value="CAJ91762.1"/>
    <property type="molecule type" value="Genomic_DNA"/>
</dbReference>
<dbReference type="SUPFAM" id="SSF56954">
    <property type="entry name" value="Outer membrane efflux proteins (OEP)"/>
    <property type="match status" value="1"/>
</dbReference>
<dbReference type="HOGENOM" id="CLU_012817_13_0_4"/>
<keyword evidence="2" id="KW-0564">Palmitate</keyword>
<dbReference type="STRING" id="381666.H16_A0614"/>
<dbReference type="PANTHER" id="PTHR30203:SF25">
    <property type="entry name" value="OUTER MEMBRANE PROTEIN-RELATED"/>
    <property type="match status" value="1"/>
</dbReference>
<dbReference type="GO" id="GO:0005886">
    <property type="term" value="C:plasma membrane"/>
    <property type="evidence" value="ECO:0007669"/>
    <property type="project" value="UniProtKB-SubCell"/>
</dbReference>
<keyword evidence="2" id="KW-0812">Transmembrane</keyword>
<name>Q0KE09_CUPNH</name>
<gene>
    <name evidence="4" type="primary">tolC</name>
    <name evidence="4" type="ordered locus">H16_A0614</name>
</gene>
<evidence type="ECO:0000313" key="5">
    <source>
        <dbReference type="Proteomes" id="UP000008210"/>
    </source>
</evidence>
<keyword evidence="2" id="KW-1134">Transmembrane beta strand</keyword>
<accession>Q0KE09</accession>
<dbReference type="AlphaFoldDB" id="Q0KE09"/>
<keyword evidence="2" id="KW-0449">Lipoprotein</keyword>
<comment type="subcellular location">
    <subcellularLocation>
        <location evidence="2">Cell membrane</location>
        <topology evidence="2">Lipid-anchor</topology>
    </subcellularLocation>
</comment>
<dbReference type="GO" id="GO:0015562">
    <property type="term" value="F:efflux transmembrane transporter activity"/>
    <property type="evidence" value="ECO:0007669"/>
    <property type="project" value="InterPro"/>
</dbReference>
<dbReference type="Gene3D" id="1.20.1600.10">
    <property type="entry name" value="Outer membrane efflux proteins (OEP)"/>
    <property type="match status" value="1"/>
</dbReference>
<reference evidence="4 5" key="1">
    <citation type="journal article" date="2006" name="Nat. Biotechnol.">
        <title>Genome sequence of the bioplastic-producing 'Knallgas' bacterium Ralstonia eutropha H16.</title>
        <authorList>
            <person name="Pohlmann A."/>
            <person name="Fricke W.F."/>
            <person name="Reinecke F."/>
            <person name="Kusian B."/>
            <person name="Liesegang H."/>
            <person name="Cramm R."/>
            <person name="Eitinger T."/>
            <person name="Ewering C."/>
            <person name="Potter M."/>
            <person name="Schwartz E."/>
            <person name="Strittmatter A."/>
            <person name="Voss I."/>
            <person name="Gottschalk G."/>
            <person name="Steinbuechel A."/>
            <person name="Friedrich B."/>
            <person name="Bowien B."/>
        </authorList>
    </citation>
    <scope>NUCLEOTIDE SEQUENCE [LARGE SCALE GENOMIC DNA]</scope>
    <source>
        <strain evidence="5">ATCC 17699 / DSM 428 / KCTC 22496 / NCIMB 10442 / H16 / Stanier 337</strain>
    </source>
</reference>